<dbReference type="AlphaFoldDB" id="A0A834Y008"/>
<feature type="compositionally biased region" description="Acidic residues" evidence="1">
    <location>
        <begin position="84"/>
        <end position="94"/>
    </location>
</feature>
<evidence type="ECO:0000256" key="2">
    <source>
        <dbReference type="SAM" id="Phobius"/>
    </source>
</evidence>
<feature type="transmembrane region" description="Helical" evidence="2">
    <location>
        <begin position="20"/>
        <end position="40"/>
    </location>
</feature>
<reference evidence="3 4" key="1">
    <citation type="submission" date="2020-08" db="EMBL/GenBank/DDBJ databases">
        <title>Aphidius gifuensis genome sequencing and assembly.</title>
        <authorList>
            <person name="Du Z."/>
        </authorList>
    </citation>
    <scope>NUCLEOTIDE SEQUENCE [LARGE SCALE GENOMIC DNA]</scope>
    <source>
        <strain evidence="3">YNYX2018</strain>
        <tissue evidence="3">Adults</tissue>
    </source>
</reference>
<keyword evidence="4" id="KW-1185">Reference proteome</keyword>
<feature type="region of interest" description="Disordered" evidence="1">
    <location>
        <begin position="80"/>
        <end position="100"/>
    </location>
</feature>
<dbReference type="Proteomes" id="UP000639338">
    <property type="component" value="Unassembled WGS sequence"/>
</dbReference>
<evidence type="ECO:0000313" key="4">
    <source>
        <dbReference type="Proteomes" id="UP000639338"/>
    </source>
</evidence>
<feature type="region of interest" description="Disordered" evidence="1">
    <location>
        <begin position="143"/>
        <end position="188"/>
    </location>
</feature>
<sequence length="188" mass="22179">MKYQLVSVDFVNMVFTAITYLALAGVGWIFLRLIQACFWLPKQLKKQNDIQQMLQDKVDSYEKYILECEKKEKEAAEQVTLPNDNDDDDNDENVVVENQDNQAIPIDEKKWKERRECLEMLKKELKRVKEGGDMYDWDCLLEDNEKDEDEDDADVNDDDDKKNKNKPLGKELLNDDAIQTDDKDKKYQ</sequence>
<proteinExistence type="predicted"/>
<dbReference type="OrthoDB" id="6619981at2759"/>
<accession>A0A834Y008</accession>
<name>A0A834Y008_APHGI</name>
<feature type="compositionally biased region" description="Acidic residues" evidence="1">
    <location>
        <begin position="143"/>
        <end position="158"/>
    </location>
</feature>
<keyword evidence="2" id="KW-0472">Membrane</keyword>
<keyword evidence="2" id="KW-1133">Transmembrane helix</keyword>
<dbReference type="EMBL" id="JACMRX010000002">
    <property type="protein sequence ID" value="KAF7995318.1"/>
    <property type="molecule type" value="Genomic_DNA"/>
</dbReference>
<keyword evidence="2" id="KW-0812">Transmembrane</keyword>
<organism evidence="3 4">
    <name type="scientific">Aphidius gifuensis</name>
    <name type="common">Parasitoid wasp</name>
    <dbReference type="NCBI Taxonomy" id="684658"/>
    <lineage>
        <taxon>Eukaryota</taxon>
        <taxon>Metazoa</taxon>
        <taxon>Ecdysozoa</taxon>
        <taxon>Arthropoda</taxon>
        <taxon>Hexapoda</taxon>
        <taxon>Insecta</taxon>
        <taxon>Pterygota</taxon>
        <taxon>Neoptera</taxon>
        <taxon>Endopterygota</taxon>
        <taxon>Hymenoptera</taxon>
        <taxon>Apocrita</taxon>
        <taxon>Ichneumonoidea</taxon>
        <taxon>Braconidae</taxon>
        <taxon>Aphidiinae</taxon>
        <taxon>Aphidius</taxon>
    </lineage>
</organism>
<evidence type="ECO:0000313" key="3">
    <source>
        <dbReference type="EMBL" id="KAF7995318.1"/>
    </source>
</evidence>
<evidence type="ECO:0000256" key="1">
    <source>
        <dbReference type="SAM" id="MobiDB-lite"/>
    </source>
</evidence>
<protein>
    <submittedName>
        <fullName evidence="3">Uncharacterized protein</fullName>
    </submittedName>
</protein>
<gene>
    <name evidence="3" type="ORF">HCN44_006425</name>
</gene>
<comment type="caution">
    <text evidence="3">The sequence shown here is derived from an EMBL/GenBank/DDBJ whole genome shotgun (WGS) entry which is preliminary data.</text>
</comment>